<feature type="compositionally biased region" description="Polar residues" evidence="1">
    <location>
        <begin position="377"/>
        <end position="388"/>
    </location>
</feature>
<feature type="region of interest" description="Disordered" evidence="1">
    <location>
        <begin position="215"/>
        <end position="360"/>
    </location>
</feature>
<feature type="compositionally biased region" description="Basic and acidic residues" evidence="1">
    <location>
        <begin position="225"/>
        <end position="235"/>
    </location>
</feature>
<dbReference type="AlphaFoldDB" id="F0UJZ9"/>
<accession>F0UJZ9</accession>
<evidence type="ECO:0000313" key="3">
    <source>
        <dbReference type="Proteomes" id="UP000008142"/>
    </source>
</evidence>
<feature type="compositionally biased region" description="Polar residues" evidence="1">
    <location>
        <begin position="454"/>
        <end position="467"/>
    </location>
</feature>
<feature type="compositionally biased region" description="Low complexity" evidence="1">
    <location>
        <begin position="318"/>
        <end position="351"/>
    </location>
</feature>
<dbReference type="OrthoDB" id="5394557at2759"/>
<dbReference type="STRING" id="544711.F0UJZ9"/>
<feature type="region of interest" description="Disordered" evidence="1">
    <location>
        <begin position="377"/>
        <end position="413"/>
    </location>
</feature>
<feature type="compositionally biased region" description="Low complexity" evidence="1">
    <location>
        <begin position="261"/>
        <end position="275"/>
    </location>
</feature>
<dbReference type="HOGENOM" id="CLU_044360_0_0_1"/>
<feature type="region of interest" description="Disordered" evidence="1">
    <location>
        <begin position="450"/>
        <end position="475"/>
    </location>
</feature>
<name>F0UJZ9_AJEC8</name>
<proteinExistence type="predicted"/>
<protein>
    <submittedName>
        <fullName evidence="2">Predicted protein</fullName>
    </submittedName>
</protein>
<dbReference type="Proteomes" id="UP000008142">
    <property type="component" value="Unassembled WGS sequence"/>
</dbReference>
<feature type="compositionally biased region" description="Polar residues" evidence="1">
    <location>
        <begin position="291"/>
        <end position="317"/>
    </location>
</feature>
<gene>
    <name evidence="2" type="ORF">HCEG_05054</name>
</gene>
<evidence type="ECO:0000256" key="1">
    <source>
        <dbReference type="SAM" id="MobiDB-lite"/>
    </source>
</evidence>
<feature type="compositionally biased region" description="Polar residues" evidence="1">
    <location>
        <begin position="44"/>
        <end position="59"/>
    </location>
</feature>
<dbReference type="EMBL" id="DS990639">
    <property type="protein sequence ID" value="EGC45839.1"/>
    <property type="molecule type" value="Genomic_DNA"/>
</dbReference>
<dbReference type="OMA" id="SKSQCAY"/>
<feature type="compositionally biased region" description="Polar residues" evidence="1">
    <location>
        <begin position="239"/>
        <end position="259"/>
    </location>
</feature>
<reference evidence="3" key="1">
    <citation type="submission" date="2008-07" db="EMBL/GenBank/DDBJ databases">
        <title>Annotation of Ajellomyces capsulatus strain H88.</title>
        <authorList>
            <person name="Champion M."/>
            <person name="Cuomo C."/>
            <person name="Ma L.-J."/>
            <person name="Henn M.R."/>
            <person name="Sil A."/>
            <person name="Goldman B."/>
            <person name="Young S.K."/>
            <person name="Kodira C.D."/>
            <person name="Zeng Q."/>
            <person name="Koehrsen M."/>
            <person name="Alvarado L."/>
            <person name="Berlin A."/>
            <person name="Borenstein D."/>
            <person name="Chen Z."/>
            <person name="Engels R."/>
            <person name="Freedman E."/>
            <person name="Gellesch M."/>
            <person name="Goldberg J."/>
            <person name="Griggs A."/>
            <person name="Gujja S."/>
            <person name="Heiman D."/>
            <person name="Hepburn T."/>
            <person name="Howarth C."/>
            <person name="Jen D."/>
            <person name="Larson L."/>
            <person name="Lewis B."/>
            <person name="Mehta T."/>
            <person name="Park D."/>
            <person name="Pearson M."/>
            <person name="Roberts A."/>
            <person name="Saif S."/>
            <person name="Shea T."/>
            <person name="Shenoy N."/>
            <person name="Sisk P."/>
            <person name="Stolte C."/>
            <person name="Sykes S."/>
            <person name="Walk T."/>
            <person name="White J."/>
            <person name="Yandava C."/>
            <person name="Klein B."/>
            <person name="McEwen J.G."/>
            <person name="Puccia R."/>
            <person name="Goldman G.H."/>
            <person name="Felipe M.S."/>
            <person name="Nino-Vega G."/>
            <person name="San-Blas G."/>
            <person name="Taylor J."/>
            <person name="Mendoza L."/>
            <person name="Galagan J."/>
            <person name="Nusbaum C."/>
            <person name="Birren B."/>
        </authorList>
    </citation>
    <scope>NUCLEOTIDE SEQUENCE [LARGE SCALE GENOMIC DNA]</scope>
    <source>
        <strain evidence="3">H88</strain>
    </source>
</reference>
<feature type="region of interest" description="Disordered" evidence="1">
    <location>
        <begin position="28"/>
        <end position="61"/>
    </location>
</feature>
<evidence type="ECO:0000313" key="2">
    <source>
        <dbReference type="EMBL" id="EGC45839.1"/>
    </source>
</evidence>
<sequence length="475" mass="50493">MPPAYYETQEDLQFCRNSARGMSYPVSQPLRGDAQQPAGGYSNRICSTTEPEMKSSGTSARRRIPVAERKVANFYGFVDIPYLITAVYTMIAVVANETQVNSFNTQTKSHYGCSWPYPGAGPLGGPFVSNTGYEAQVSSRTNSISIHSMAPTFPLYSKSQCAYDQATQFAPISRSPYISVNYEGDSSPYSVSSPPYILPNTDSSGCSSYYSFTGSPRTSPVGKTPNEDIYHDQDGHPTLGSNYNYMTQTQPPASVSTELPSAHGLLSAMSSSSSGPDRILPNPAASRNGRDNGSTMNAHSPETSLPSYGTSPGLNARSSSHSALEGLSSSSQQNTMRTTTTPSTMANSANSPSTSKPLIGPTDMGFGYVLSRNPPATTMPSTTFSGTESVAGFSPPTENTLSGPSHRGGELRQRTSCGAQSYGHSTMLSAHNSSGTLSNGKVYTRLPPFKPSASRCSEPTVSPTSNLPVHKTDNF</sequence>
<organism evidence="3">
    <name type="scientific">Ajellomyces capsulatus (strain H88)</name>
    <name type="common">Darling's disease fungus</name>
    <name type="synonym">Histoplasma capsulatum</name>
    <dbReference type="NCBI Taxonomy" id="544711"/>
    <lineage>
        <taxon>Eukaryota</taxon>
        <taxon>Fungi</taxon>
        <taxon>Dikarya</taxon>
        <taxon>Ascomycota</taxon>
        <taxon>Pezizomycotina</taxon>
        <taxon>Eurotiomycetes</taxon>
        <taxon>Eurotiomycetidae</taxon>
        <taxon>Onygenales</taxon>
        <taxon>Ajellomycetaceae</taxon>
        <taxon>Histoplasma</taxon>
    </lineage>
</organism>